<protein>
    <submittedName>
        <fullName evidence="2">Uncharacterized protein</fullName>
    </submittedName>
</protein>
<sequence length="65" mass="7002">MTIPASAQTGFQAPADAQATPRLSRRRMAVRVTARAPRQTPRGAVVRPPLRARQRGTARAKPASL</sequence>
<proteinExistence type="predicted"/>
<gene>
    <name evidence="2" type="ORF">QOZ94_000098</name>
</gene>
<evidence type="ECO:0000256" key="1">
    <source>
        <dbReference type="SAM" id="MobiDB-lite"/>
    </source>
</evidence>
<name>A0ABU0L8A0_XANAG</name>
<dbReference type="RefSeq" id="WP_237346044.1">
    <property type="nucleotide sequence ID" value="NZ_JABWGX010000015.1"/>
</dbReference>
<feature type="compositionally biased region" description="Polar residues" evidence="1">
    <location>
        <begin position="1"/>
        <end position="11"/>
    </location>
</feature>
<accession>A0ABU0L8A0</accession>
<evidence type="ECO:0000313" key="2">
    <source>
        <dbReference type="EMBL" id="MDQ0503328.1"/>
    </source>
</evidence>
<reference evidence="2 3" key="1">
    <citation type="submission" date="2023-07" db="EMBL/GenBank/DDBJ databases">
        <title>Genomic Encyclopedia of Type Strains, Phase IV (KMG-IV): sequencing the most valuable type-strain genomes for metagenomic binning, comparative biology and taxonomic classification.</title>
        <authorList>
            <person name="Goeker M."/>
        </authorList>
    </citation>
    <scope>NUCLEOTIDE SEQUENCE [LARGE SCALE GENOMIC DNA]</scope>
    <source>
        <strain evidence="2 3">DSM 3770</strain>
    </source>
</reference>
<comment type="caution">
    <text evidence="2">The sequence shown here is derived from an EMBL/GenBank/DDBJ whole genome shotgun (WGS) entry which is preliminary data.</text>
</comment>
<organism evidence="2 3">
    <name type="scientific">Xanthobacter agilis</name>
    <dbReference type="NCBI Taxonomy" id="47492"/>
    <lineage>
        <taxon>Bacteria</taxon>
        <taxon>Pseudomonadati</taxon>
        <taxon>Pseudomonadota</taxon>
        <taxon>Alphaproteobacteria</taxon>
        <taxon>Hyphomicrobiales</taxon>
        <taxon>Xanthobacteraceae</taxon>
        <taxon>Xanthobacter</taxon>
    </lineage>
</organism>
<dbReference type="EMBL" id="JAUSVY010000001">
    <property type="protein sequence ID" value="MDQ0503328.1"/>
    <property type="molecule type" value="Genomic_DNA"/>
</dbReference>
<evidence type="ECO:0000313" key="3">
    <source>
        <dbReference type="Proteomes" id="UP001241747"/>
    </source>
</evidence>
<feature type="region of interest" description="Disordered" evidence="1">
    <location>
        <begin position="1"/>
        <end position="65"/>
    </location>
</feature>
<dbReference type="Proteomes" id="UP001241747">
    <property type="component" value="Unassembled WGS sequence"/>
</dbReference>
<keyword evidence="3" id="KW-1185">Reference proteome</keyword>